<reference evidence="1 2" key="1">
    <citation type="journal article" date="2024" name="Nat. Commun.">
        <title>Phylogenomics reveals the evolutionary origins of lichenization in chlorophyte algae.</title>
        <authorList>
            <person name="Puginier C."/>
            <person name="Libourel C."/>
            <person name="Otte J."/>
            <person name="Skaloud P."/>
            <person name="Haon M."/>
            <person name="Grisel S."/>
            <person name="Petersen M."/>
            <person name="Berrin J.G."/>
            <person name="Delaux P.M."/>
            <person name="Dal Grande F."/>
            <person name="Keller J."/>
        </authorList>
    </citation>
    <scope>NUCLEOTIDE SEQUENCE [LARGE SCALE GENOMIC DNA]</scope>
    <source>
        <strain evidence="1 2">SAG 2145</strain>
    </source>
</reference>
<comment type="caution">
    <text evidence="1">The sequence shown here is derived from an EMBL/GenBank/DDBJ whole genome shotgun (WGS) entry which is preliminary data.</text>
</comment>
<dbReference type="EMBL" id="JALJOS010000017">
    <property type="protein sequence ID" value="KAK9827767.1"/>
    <property type="molecule type" value="Genomic_DNA"/>
</dbReference>
<evidence type="ECO:0000313" key="2">
    <source>
        <dbReference type="Proteomes" id="UP001438707"/>
    </source>
</evidence>
<dbReference type="AlphaFoldDB" id="A0AAW1R212"/>
<dbReference type="Proteomes" id="UP001438707">
    <property type="component" value="Unassembled WGS sequence"/>
</dbReference>
<gene>
    <name evidence="1" type="ORF">WJX74_001661</name>
</gene>
<keyword evidence="2" id="KW-1185">Reference proteome</keyword>
<proteinExistence type="predicted"/>
<accession>A0AAW1R212</accession>
<evidence type="ECO:0000313" key="1">
    <source>
        <dbReference type="EMBL" id="KAK9827767.1"/>
    </source>
</evidence>
<name>A0AAW1R212_9CHLO</name>
<protein>
    <submittedName>
        <fullName evidence="1">Uncharacterized protein</fullName>
    </submittedName>
</protein>
<organism evidence="1 2">
    <name type="scientific">Apatococcus lobatus</name>
    <dbReference type="NCBI Taxonomy" id="904363"/>
    <lineage>
        <taxon>Eukaryota</taxon>
        <taxon>Viridiplantae</taxon>
        <taxon>Chlorophyta</taxon>
        <taxon>core chlorophytes</taxon>
        <taxon>Trebouxiophyceae</taxon>
        <taxon>Chlorellales</taxon>
        <taxon>Chlorellaceae</taxon>
        <taxon>Apatococcus</taxon>
    </lineage>
</organism>
<sequence length="74" mass="8200">MLIVEKKSNLKQVPLVQPLRPMETRDVRSRQAPGTWIDLNICVPPGRATPRGPYRPTEAAPCCREADQAAVYAA</sequence>